<keyword evidence="3" id="KW-1185">Reference proteome</keyword>
<evidence type="ECO:0000256" key="1">
    <source>
        <dbReference type="PIRSR" id="PIRSR605019-1"/>
    </source>
</evidence>
<keyword evidence="1" id="KW-0862">Zinc</keyword>
<dbReference type="RefSeq" id="WP_100679438.1">
    <property type="nucleotide sequence ID" value="NZ_CP024969.1"/>
</dbReference>
<proteinExistence type="predicted"/>
<dbReference type="AlphaFoldDB" id="A0A2K8P413"/>
<protein>
    <submittedName>
        <fullName evidence="2">DNA-3-methyladenine glycosylase</fullName>
    </submittedName>
</protein>
<dbReference type="GO" id="GO:0006284">
    <property type="term" value="P:base-excision repair"/>
    <property type="evidence" value="ECO:0007669"/>
    <property type="project" value="InterPro"/>
</dbReference>
<feature type="binding site" evidence="1">
    <location>
        <position position="7"/>
    </location>
    <ligand>
        <name>Zn(2+)</name>
        <dbReference type="ChEBI" id="CHEBI:29105"/>
    </ligand>
</feature>
<accession>A0A2K8P413</accession>
<dbReference type="GO" id="GO:0046872">
    <property type="term" value="F:metal ion binding"/>
    <property type="evidence" value="ECO:0007669"/>
    <property type="project" value="UniProtKB-KW"/>
</dbReference>
<reference evidence="2 3" key="1">
    <citation type="submission" date="2017-11" db="EMBL/GenBank/DDBJ databases">
        <title>Genome sequence of Mesoplasma tabanidae BARC 857 (ATCC 49584).</title>
        <authorList>
            <person name="Lo W.-S."/>
            <person name="Kuo C.-H."/>
        </authorList>
    </citation>
    <scope>NUCLEOTIDE SEQUENCE [LARGE SCALE GENOMIC DNA]</scope>
    <source>
        <strain evidence="2 3">BARC 857</strain>
    </source>
</reference>
<dbReference type="Proteomes" id="UP000232223">
    <property type="component" value="Chromosome"/>
</dbReference>
<dbReference type="Gene3D" id="1.10.340.30">
    <property type="entry name" value="Hypothetical protein, domain 2"/>
    <property type="match status" value="1"/>
</dbReference>
<dbReference type="KEGG" id="mtab:MTABA_v1c02890"/>
<evidence type="ECO:0000313" key="2">
    <source>
        <dbReference type="EMBL" id="ATZ21492.1"/>
    </source>
</evidence>
<dbReference type="PANTHER" id="PTHR30037:SF4">
    <property type="entry name" value="DNA-3-METHYLADENINE GLYCOSYLASE I"/>
    <property type="match status" value="1"/>
</dbReference>
<feature type="binding site" evidence="1">
    <location>
        <position position="181"/>
    </location>
    <ligand>
        <name>Zn(2+)</name>
        <dbReference type="ChEBI" id="CHEBI:29105"/>
    </ligand>
</feature>
<dbReference type="GO" id="GO:0008725">
    <property type="term" value="F:DNA-3-methyladenine glycosylase activity"/>
    <property type="evidence" value="ECO:0007669"/>
    <property type="project" value="InterPro"/>
</dbReference>
<dbReference type="Pfam" id="PF03352">
    <property type="entry name" value="Adenine_glyco"/>
    <property type="match status" value="1"/>
</dbReference>
<dbReference type="InterPro" id="IPR011257">
    <property type="entry name" value="DNA_glycosylase"/>
</dbReference>
<dbReference type="EMBL" id="CP024969">
    <property type="protein sequence ID" value="ATZ21492.1"/>
    <property type="molecule type" value="Genomic_DNA"/>
</dbReference>
<organism evidence="2 3">
    <name type="scientific">Mesoplasma tabanidae</name>
    <dbReference type="NCBI Taxonomy" id="219745"/>
    <lineage>
        <taxon>Bacteria</taxon>
        <taxon>Bacillati</taxon>
        <taxon>Mycoplasmatota</taxon>
        <taxon>Mollicutes</taxon>
        <taxon>Entomoplasmatales</taxon>
        <taxon>Entomoplasmataceae</taxon>
        <taxon>Mesoplasma</taxon>
    </lineage>
</organism>
<name>A0A2K8P413_9MOLU</name>
<dbReference type="SUPFAM" id="SSF48150">
    <property type="entry name" value="DNA-glycosylase"/>
    <property type="match status" value="1"/>
</dbReference>
<dbReference type="InterPro" id="IPR052891">
    <property type="entry name" value="DNA-3mA_glycosylase"/>
</dbReference>
<feature type="binding site" evidence="1">
    <location>
        <position position="19"/>
    </location>
    <ligand>
        <name>Zn(2+)</name>
        <dbReference type="ChEBI" id="CHEBI:29105"/>
    </ligand>
</feature>
<keyword evidence="1" id="KW-0479">Metal-binding</keyword>
<dbReference type="InterPro" id="IPR005019">
    <property type="entry name" value="Adenine_glyco"/>
</dbReference>
<evidence type="ECO:0000313" key="3">
    <source>
        <dbReference type="Proteomes" id="UP000232223"/>
    </source>
</evidence>
<sequence>MKAKQRCDWSINEILNNYHDNEWGIPNHDDNYIFEMLLLENMQAGLNWLTILQKRDEFKSAFNNFDYKIIAIYQENKIEELMSNSQIIRNKLKINAAISNAEAFVKIQSEFGSFDKYIWSFTNNKQIINDWNSIAELPAQTELSNAVSKNLKKRGFKFVGPVIVYSFLQAIGIINDHLNRCFCKK</sequence>
<dbReference type="OrthoDB" id="9807664at2"/>
<feature type="binding site" evidence="1">
    <location>
        <position position="177"/>
    </location>
    <ligand>
        <name>Zn(2+)</name>
        <dbReference type="ChEBI" id="CHEBI:29105"/>
    </ligand>
</feature>
<gene>
    <name evidence="2" type="ORF">MTABA_v1c02890</name>
</gene>
<dbReference type="PANTHER" id="PTHR30037">
    <property type="entry name" value="DNA-3-METHYLADENINE GLYCOSYLASE 1"/>
    <property type="match status" value="1"/>
</dbReference>